<dbReference type="EMBL" id="FSRC01000004">
    <property type="protein sequence ID" value="SIO23059.1"/>
    <property type="molecule type" value="Genomic_DNA"/>
</dbReference>
<name>A0A1N6HTS2_9BACT</name>
<dbReference type="Pfam" id="PF08327">
    <property type="entry name" value="AHSA1"/>
    <property type="match status" value="1"/>
</dbReference>
<gene>
    <name evidence="3" type="ORF">SAMN05444394_3981</name>
</gene>
<evidence type="ECO:0000256" key="1">
    <source>
        <dbReference type="ARBA" id="ARBA00006817"/>
    </source>
</evidence>
<organism evidence="3 4">
    <name type="scientific">Algoriphagus halophilus</name>
    <dbReference type="NCBI Taxonomy" id="226505"/>
    <lineage>
        <taxon>Bacteria</taxon>
        <taxon>Pseudomonadati</taxon>
        <taxon>Bacteroidota</taxon>
        <taxon>Cytophagia</taxon>
        <taxon>Cytophagales</taxon>
        <taxon>Cyclobacteriaceae</taxon>
        <taxon>Algoriphagus</taxon>
    </lineage>
</organism>
<evidence type="ECO:0000259" key="2">
    <source>
        <dbReference type="Pfam" id="PF08327"/>
    </source>
</evidence>
<accession>A0A1N6HTS2</accession>
<dbReference type="STRING" id="226505.SAMN05444394_3981"/>
<protein>
    <submittedName>
        <fullName evidence="3">Uncharacterized conserved protein YndB, AHSA1/START domain</fullName>
    </submittedName>
</protein>
<dbReference type="InterPro" id="IPR013538">
    <property type="entry name" value="ASHA1/2-like_C"/>
</dbReference>
<proteinExistence type="inferred from homology"/>
<comment type="similarity">
    <text evidence="1">Belongs to the AHA1 family.</text>
</comment>
<evidence type="ECO:0000313" key="3">
    <source>
        <dbReference type="EMBL" id="SIO23059.1"/>
    </source>
</evidence>
<keyword evidence="4" id="KW-1185">Reference proteome</keyword>
<dbReference type="OrthoDB" id="287565at2"/>
<dbReference type="InterPro" id="IPR023393">
    <property type="entry name" value="START-like_dom_sf"/>
</dbReference>
<dbReference type="SUPFAM" id="SSF55961">
    <property type="entry name" value="Bet v1-like"/>
    <property type="match status" value="1"/>
</dbReference>
<dbReference type="AlphaFoldDB" id="A0A1N6HTS2"/>
<reference evidence="4" key="1">
    <citation type="submission" date="2016-11" db="EMBL/GenBank/DDBJ databases">
        <authorList>
            <person name="Varghese N."/>
            <person name="Submissions S."/>
        </authorList>
    </citation>
    <scope>NUCLEOTIDE SEQUENCE [LARGE SCALE GENOMIC DNA]</scope>
    <source>
        <strain evidence="4">DSM 15292</strain>
    </source>
</reference>
<dbReference type="Gene3D" id="3.30.530.20">
    <property type="match status" value="1"/>
</dbReference>
<dbReference type="RefSeq" id="WP_074226760.1">
    <property type="nucleotide sequence ID" value="NZ_FSRC01000004.1"/>
</dbReference>
<dbReference type="Proteomes" id="UP000185221">
    <property type="component" value="Unassembled WGS sequence"/>
</dbReference>
<dbReference type="CDD" id="cd07814">
    <property type="entry name" value="SRPBCC_CalC_Aha1-like"/>
    <property type="match status" value="1"/>
</dbReference>
<sequence length="148" mass="17414">MNTSDAQSYAIYHDLWIDSPIEKVFQAVSNPSELINWWPKACKGDSELNGTYNFFFTPEYDWYGKVIQYQENQSFHIKMTDSDEDWNPTTFGFDLSRDSGKTKVNFWHIGWPSCNDHFKRSSFCWAILLQGLKNYVERGTIVPFEERA</sequence>
<feature type="domain" description="Activator of Hsp90 ATPase homologue 1/2-like C-terminal" evidence="2">
    <location>
        <begin position="19"/>
        <end position="137"/>
    </location>
</feature>
<evidence type="ECO:0000313" key="4">
    <source>
        <dbReference type="Proteomes" id="UP000185221"/>
    </source>
</evidence>